<feature type="domain" description="Major facilitator superfamily (MFS) profile" evidence="7">
    <location>
        <begin position="1"/>
        <end position="412"/>
    </location>
</feature>
<feature type="transmembrane region" description="Helical" evidence="6">
    <location>
        <begin position="355"/>
        <end position="377"/>
    </location>
</feature>
<dbReference type="InterPro" id="IPR011701">
    <property type="entry name" value="MFS"/>
</dbReference>
<gene>
    <name evidence="8" type="ORF">CLV28_0508</name>
</gene>
<evidence type="ECO:0000256" key="3">
    <source>
        <dbReference type="ARBA" id="ARBA00022989"/>
    </source>
</evidence>
<evidence type="ECO:0000313" key="8">
    <source>
        <dbReference type="EMBL" id="PJJ77292.1"/>
    </source>
</evidence>
<comment type="subcellular location">
    <subcellularLocation>
        <location evidence="1">Cell membrane</location>
        <topology evidence="1">Multi-pass membrane protein</topology>
    </subcellularLocation>
</comment>
<dbReference type="Gene3D" id="1.20.1250.20">
    <property type="entry name" value="MFS general substrate transporter like domains"/>
    <property type="match status" value="2"/>
</dbReference>
<protein>
    <submittedName>
        <fullName evidence="8">Fucose permease</fullName>
    </submittedName>
</protein>
<evidence type="ECO:0000256" key="1">
    <source>
        <dbReference type="ARBA" id="ARBA00004651"/>
    </source>
</evidence>
<feature type="region of interest" description="Disordered" evidence="5">
    <location>
        <begin position="415"/>
        <end position="448"/>
    </location>
</feature>
<feature type="transmembrane region" description="Helical" evidence="6">
    <location>
        <begin position="84"/>
        <end position="105"/>
    </location>
</feature>
<evidence type="ECO:0000256" key="5">
    <source>
        <dbReference type="SAM" id="MobiDB-lite"/>
    </source>
</evidence>
<feature type="transmembrane region" description="Helical" evidence="6">
    <location>
        <begin position="389"/>
        <end position="407"/>
    </location>
</feature>
<dbReference type="InterPro" id="IPR051788">
    <property type="entry name" value="MFS_Transporter"/>
</dbReference>
<dbReference type="Proteomes" id="UP000231693">
    <property type="component" value="Unassembled WGS sequence"/>
</dbReference>
<proteinExistence type="predicted"/>
<keyword evidence="2 6" id="KW-0812">Transmembrane</keyword>
<feature type="transmembrane region" description="Helical" evidence="6">
    <location>
        <begin position="153"/>
        <end position="172"/>
    </location>
</feature>
<keyword evidence="9" id="KW-1185">Reference proteome</keyword>
<dbReference type="GO" id="GO:0022857">
    <property type="term" value="F:transmembrane transporter activity"/>
    <property type="evidence" value="ECO:0007669"/>
    <property type="project" value="InterPro"/>
</dbReference>
<comment type="caution">
    <text evidence="8">The sequence shown here is derived from an EMBL/GenBank/DDBJ whole genome shotgun (WGS) entry which is preliminary data.</text>
</comment>
<keyword evidence="3 6" id="KW-1133">Transmembrane helix</keyword>
<feature type="transmembrane region" description="Helical" evidence="6">
    <location>
        <begin position="271"/>
        <end position="289"/>
    </location>
</feature>
<dbReference type="SUPFAM" id="SSF103473">
    <property type="entry name" value="MFS general substrate transporter"/>
    <property type="match status" value="1"/>
</dbReference>
<dbReference type="RefSeq" id="WP_239073152.1">
    <property type="nucleotide sequence ID" value="NZ_BOOX01000004.1"/>
</dbReference>
<evidence type="ECO:0000256" key="4">
    <source>
        <dbReference type="ARBA" id="ARBA00023136"/>
    </source>
</evidence>
<dbReference type="PROSITE" id="PS50850">
    <property type="entry name" value="MFS"/>
    <property type="match status" value="1"/>
</dbReference>
<evidence type="ECO:0000259" key="7">
    <source>
        <dbReference type="PROSITE" id="PS50850"/>
    </source>
</evidence>
<evidence type="ECO:0000313" key="9">
    <source>
        <dbReference type="Proteomes" id="UP000231693"/>
    </source>
</evidence>
<feature type="transmembrane region" description="Helical" evidence="6">
    <location>
        <begin position="326"/>
        <end position="348"/>
    </location>
</feature>
<feature type="transmembrane region" description="Helical" evidence="6">
    <location>
        <begin position="32"/>
        <end position="52"/>
    </location>
</feature>
<dbReference type="PANTHER" id="PTHR23514:SF13">
    <property type="entry name" value="INNER MEMBRANE PROTEIN YBJJ"/>
    <property type="match status" value="1"/>
</dbReference>
<keyword evidence="4 6" id="KW-0472">Membrane</keyword>
<reference evidence="8 9" key="1">
    <citation type="submission" date="2017-11" db="EMBL/GenBank/DDBJ databases">
        <title>Genomic Encyclopedia of Archaeal and Bacterial Type Strains, Phase II (KMG-II): From Individual Species to Whole Genera.</title>
        <authorList>
            <person name="Goeker M."/>
        </authorList>
    </citation>
    <scope>NUCLEOTIDE SEQUENCE [LARGE SCALE GENOMIC DNA]</scope>
    <source>
        <strain evidence="8 9">DSM 25478</strain>
    </source>
</reference>
<feature type="transmembrane region" description="Helical" evidence="6">
    <location>
        <begin position="237"/>
        <end position="259"/>
    </location>
</feature>
<dbReference type="Pfam" id="PF07690">
    <property type="entry name" value="MFS_1"/>
    <property type="match status" value="1"/>
</dbReference>
<evidence type="ECO:0000256" key="6">
    <source>
        <dbReference type="SAM" id="Phobius"/>
    </source>
</evidence>
<dbReference type="CDD" id="cd17393">
    <property type="entry name" value="MFS_MosC_like"/>
    <property type="match status" value="1"/>
</dbReference>
<feature type="transmembrane region" description="Helical" evidence="6">
    <location>
        <begin position="126"/>
        <end position="147"/>
    </location>
</feature>
<accession>A0A2M9CZC4</accession>
<dbReference type="EMBL" id="PGFE01000001">
    <property type="protein sequence ID" value="PJJ77292.1"/>
    <property type="molecule type" value="Genomic_DNA"/>
</dbReference>
<dbReference type="AlphaFoldDB" id="A0A2M9CZC4"/>
<organism evidence="8 9">
    <name type="scientific">Sediminihabitans luteus</name>
    <dbReference type="NCBI Taxonomy" id="1138585"/>
    <lineage>
        <taxon>Bacteria</taxon>
        <taxon>Bacillati</taxon>
        <taxon>Actinomycetota</taxon>
        <taxon>Actinomycetes</taxon>
        <taxon>Micrococcales</taxon>
        <taxon>Cellulomonadaceae</taxon>
        <taxon>Sediminihabitans</taxon>
    </lineage>
</organism>
<feature type="transmembrane region" description="Helical" evidence="6">
    <location>
        <begin position="59"/>
        <end position="78"/>
    </location>
</feature>
<dbReference type="GO" id="GO:0005886">
    <property type="term" value="C:plasma membrane"/>
    <property type="evidence" value="ECO:0007669"/>
    <property type="project" value="UniProtKB-SubCell"/>
</dbReference>
<dbReference type="PANTHER" id="PTHR23514">
    <property type="entry name" value="BYPASS OF STOP CODON PROTEIN 6"/>
    <property type="match status" value="1"/>
</dbReference>
<name>A0A2M9CZC4_9CELL</name>
<dbReference type="InterPro" id="IPR020846">
    <property type="entry name" value="MFS_dom"/>
</dbReference>
<sequence>MFALLGITMSSWLSRIPSIRDALDLSTSTLGVVLLAGAVGGLLTVTVAGPMVTRWGGRLAFLVSAAAFAVGFVLLGVGPATGSVALLATGIFLSGVGAALGNVVLNVESAGVERRLGRTVLPQFHAAFSIGAVIGSLLGAACAWADVPVAVQLVATAVLATAWRLHAVRAIIHDTARGAGAGAGTGTGSRADAGVEPAVHGTLGDAVADVETVHAPRAGRGVRLGAALGAWREPRTLLIGLVVLAAALSEGAANDWLSIAVVDGFDSPEAVGGLVFGTFVAAMTVMRLAGTRLLDRFGRVAVLRASGLTSIVGLLLFGFAPTLGLAGIGVVLWGFGAALAVPVGIAAASDDPRRAAARVSVVSAFASVASLAAPPLLGFAAEHVGARHALVLIVAGMLLSTLVAGAVRRVEAPGYARPAPVPSNPSPEGHAPGVRTPSSDTVHEGASA</sequence>
<evidence type="ECO:0000256" key="2">
    <source>
        <dbReference type="ARBA" id="ARBA00022692"/>
    </source>
</evidence>
<dbReference type="InterPro" id="IPR036259">
    <property type="entry name" value="MFS_trans_sf"/>
</dbReference>
<feature type="transmembrane region" description="Helical" evidence="6">
    <location>
        <begin position="301"/>
        <end position="320"/>
    </location>
</feature>